<dbReference type="InterPro" id="IPR001667">
    <property type="entry name" value="DDH_dom"/>
</dbReference>
<evidence type="ECO:0000256" key="1">
    <source>
        <dbReference type="SAM" id="MobiDB-lite"/>
    </source>
</evidence>
<dbReference type="AlphaFoldDB" id="A0A9D2HLW2"/>
<organism evidence="3 4">
    <name type="scientific">Candidatus Desulfovibrio intestinavium</name>
    <dbReference type="NCBI Taxonomy" id="2838534"/>
    <lineage>
        <taxon>Bacteria</taxon>
        <taxon>Pseudomonadati</taxon>
        <taxon>Thermodesulfobacteriota</taxon>
        <taxon>Desulfovibrionia</taxon>
        <taxon>Desulfovibrionales</taxon>
        <taxon>Desulfovibrionaceae</taxon>
        <taxon>Desulfovibrio</taxon>
    </lineage>
</organism>
<dbReference type="InterPro" id="IPR038763">
    <property type="entry name" value="DHH_sf"/>
</dbReference>
<reference evidence="3" key="2">
    <citation type="submission" date="2021-04" db="EMBL/GenBank/DDBJ databases">
        <authorList>
            <person name="Gilroy R."/>
        </authorList>
    </citation>
    <scope>NUCLEOTIDE SEQUENCE</scope>
    <source>
        <strain evidence="3">5032</strain>
    </source>
</reference>
<evidence type="ECO:0000313" key="3">
    <source>
        <dbReference type="EMBL" id="HJA79121.1"/>
    </source>
</evidence>
<evidence type="ECO:0000259" key="2">
    <source>
        <dbReference type="Pfam" id="PF01368"/>
    </source>
</evidence>
<dbReference type="EMBL" id="DWZD01000039">
    <property type="protein sequence ID" value="HJA79121.1"/>
    <property type="molecule type" value="Genomic_DNA"/>
</dbReference>
<sequence>MSGISPLVAAMRQWRHGLSKEDRWCILIVADPDALAAALALKRIMQHRVKAVDIMRVNEVTRPDNLAMIRYLRIPVKAWQPEKAGQYQHFAVVDSQPHHHASFRNIRFSLVIDHHPLPPEAYEGAQLYDVRPEVGATSSIMTRYLQGLRITPAPLLATALLYGIRTDTAAFERSGGEDDFRAYQWLSRFADTAILRRILRSEYLRPWLPLFSRAFRSLVDCRGAGAQAWLGDVGSADLLVAVADFFTRVHGLRWIAVSGIVGRETVVVIFRGDGSRDIGRMADACFYDVGSAGGHRRLARAEFPLSAVPEGTKPQDFVLRRLQTRKLRAVTARPAAPEATASEREAASRADSPQLSAKPCRTLPAPDSHGGRSGSDEESGREND</sequence>
<dbReference type="PANTHER" id="PTHR47618">
    <property type="entry name" value="BIFUNCTIONAL OLIGORIBONUCLEASE AND PAP PHOSPHATASE NRNA"/>
    <property type="match status" value="1"/>
</dbReference>
<dbReference type="Pfam" id="PF01368">
    <property type="entry name" value="DHH"/>
    <property type="match status" value="1"/>
</dbReference>
<feature type="domain" description="DDH" evidence="2">
    <location>
        <begin position="30"/>
        <end position="164"/>
    </location>
</feature>
<protein>
    <submittedName>
        <fullName evidence="3">DHH family phosphoesterase</fullName>
    </submittedName>
</protein>
<dbReference type="PANTHER" id="PTHR47618:SF1">
    <property type="entry name" value="BIFUNCTIONAL OLIGORIBONUCLEASE AND PAP PHOSPHATASE NRNA"/>
    <property type="match status" value="1"/>
</dbReference>
<gene>
    <name evidence="3" type="ORF">H9784_06060</name>
</gene>
<feature type="compositionally biased region" description="Basic and acidic residues" evidence="1">
    <location>
        <begin position="374"/>
        <end position="384"/>
    </location>
</feature>
<proteinExistence type="predicted"/>
<accession>A0A9D2HLW2</accession>
<evidence type="ECO:0000313" key="4">
    <source>
        <dbReference type="Proteomes" id="UP000823821"/>
    </source>
</evidence>
<dbReference type="InterPro" id="IPR051319">
    <property type="entry name" value="Oligoribo/pAp-PDE_c-di-AMP_PDE"/>
</dbReference>
<dbReference type="Gene3D" id="3.90.1640.10">
    <property type="entry name" value="inorganic pyrophosphatase (n-terminal core)"/>
    <property type="match status" value="1"/>
</dbReference>
<reference evidence="3" key="1">
    <citation type="journal article" date="2021" name="PeerJ">
        <title>Extensive microbial diversity within the chicken gut microbiome revealed by metagenomics and culture.</title>
        <authorList>
            <person name="Gilroy R."/>
            <person name="Ravi A."/>
            <person name="Getino M."/>
            <person name="Pursley I."/>
            <person name="Horton D.L."/>
            <person name="Alikhan N.F."/>
            <person name="Baker D."/>
            <person name="Gharbi K."/>
            <person name="Hall N."/>
            <person name="Watson M."/>
            <person name="Adriaenssens E.M."/>
            <person name="Foster-Nyarko E."/>
            <person name="Jarju S."/>
            <person name="Secka A."/>
            <person name="Antonio M."/>
            <person name="Oren A."/>
            <person name="Chaudhuri R.R."/>
            <person name="La Ragione R."/>
            <person name="Hildebrand F."/>
            <person name="Pallen M.J."/>
        </authorList>
    </citation>
    <scope>NUCLEOTIDE SEQUENCE</scope>
    <source>
        <strain evidence="3">5032</strain>
    </source>
</reference>
<dbReference type="Proteomes" id="UP000823821">
    <property type="component" value="Unassembled WGS sequence"/>
</dbReference>
<comment type="caution">
    <text evidence="3">The sequence shown here is derived from an EMBL/GenBank/DDBJ whole genome shotgun (WGS) entry which is preliminary data.</text>
</comment>
<name>A0A9D2HLW2_9BACT</name>
<feature type="region of interest" description="Disordered" evidence="1">
    <location>
        <begin position="329"/>
        <end position="384"/>
    </location>
</feature>
<dbReference type="SUPFAM" id="SSF64182">
    <property type="entry name" value="DHH phosphoesterases"/>
    <property type="match status" value="1"/>
</dbReference>